<name>A0ABU8VUQ0_9BURK</name>
<keyword evidence="3" id="KW-1185">Reference proteome</keyword>
<sequence length="155" mass="17069">MAAIDFDTKEPATALLLTHARRFTLARYGREAARRFGRVGRAMLLMRTSEPMRKTAIEFEGGQKIELLGEGHQIVTDGTHPSGAPYRLVPPLNKMRPADLLEVTVAEMRELMVELREVAELAGLVVVSDAKTRAVGGSHAPPDPAELGWRPDRSE</sequence>
<feature type="region of interest" description="Disordered" evidence="1">
    <location>
        <begin position="133"/>
        <end position="155"/>
    </location>
</feature>
<protein>
    <submittedName>
        <fullName evidence="2">Uncharacterized protein</fullName>
    </submittedName>
</protein>
<proteinExistence type="predicted"/>
<gene>
    <name evidence="2" type="ORF">WKW80_05730</name>
</gene>
<evidence type="ECO:0000313" key="2">
    <source>
        <dbReference type="EMBL" id="MEJ8821536.1"/>
    </source>
</evidence>
<evidence type="ECO:0000313" key="3">
    <source>
        <dbReference type="Proteomes" id="UP001363010"/>
    </source>
</evidence>
<evidence type="ECO:0000256" key="1">
    <source>
        <dbReference type="SAM" id="MobiDB-lite"/>
    </source>
</evidence>
<organism evidence="2 3">
    <name type="scientific">Variovorax humicola</name>
    <dbReference type="NCBI Taxonomy" id="1769758"/>
    <lineage>
        <taxon>Bacteria</taxon>
        <taxon>Pseudomonadati</taxon>
        <taxon>Pseudomonadota</taxon>
        <taxon>Betaproteobacteria</taxon>
        <taxon>Burkholderiales</taxon>
        <taxon>Comamonadaceae</taxon>
        <taxon>Variovorax</taxon>
    </lineage>
</organism>
<dbReference type="RefSeq" id="WP_340362579.1">
    <property type="nucleotide sequence ID" value="NZ_JBBKZV010000002.1"/>
</dbReference>
<dbReference type="Proteomes" id="UP001363010">
    <property type="component" value="Unassembled WGS sequence"/>
</dbReference>
<accession>A0ABU8VUQ0</accession>
<dbReference type="EMBL" id="JBBKZV010000002">
    <property type="protein sequence ID" value="MEJ8821536.1"/>
    <property type="molecule type" value="Genomic_DNA"/>
</dbReference>
<comment type="caution">
    <text evidence="2">The sequence shown here is derived from an EMBL/GenBank/DDBJ whole genome shotgun (WGS) entry which is preliminary data.</text>
</comment>
<reference evidence="2 3" key="1">
    <citation type="submission" date="2024-03" db="EMBL/GenBank/DDBJ databases">
        <title>Novel species of the genus Variovorax.</title>
        <authorList>
            <person name="Liu Q."/>
            <person name="Xin Y.-H."/>
        </authorList>
    </citation>
    <scope>NUCLEOTIDE SEQUENCE [LARGE SCALE GENOMIC DNA]</scope>
    <source>
        <strain evidence="2 3">KACC 18501</strain>
    </source>
</reference>